<reference evidence="13 14" key="1">
    <citation type="journal article" date="2023" name="Insect Mol. Biol.">
        <title>Genome sequencing provides insights into the evolution of gene families encoding plant cell wall-degrading enzymes in longhorned beetles.</title>
        <authorList>
            <person name="Shin N.R."/>
            <person name="Okamura Y."/>
            <person name="Kirsch R."/>
            <person name="Pauchet Y."/>
        </authorList>
    </citation>
    <scope>NUCLEOTIDE SEQUENCE [LARGE SCALE GENOMIC DNA]</scope>
    <source>
        <strain evidence="13">EAD_L_NR</strain>
    </source>
</reference>
<dbReference type="GO" id="GO:0005656">
    <property type="term" value="C:nuclear pre-replicative complex"/>
    <property type="evidence" value="ECO:0007669"/>
    <property type="project" value="TreeGrafter"/>
</dbReference>
<evidence type="ECO:0000259" key="10">
    <source>
        <dbReference type="Pfam" id="PF07034"/>
    </source>
</evidence>
<accession>A0AAV8VWL1</accession>
<dbReference type="InterPro" id="IPR045667">
    <property type="entry name" value="ORC3_N"/>
</dbReference>
<comment type="subcellular location">
    <subcellularLocation>
        <location evidence="1">Nucleus</location>
    </subcellularLocation>
</comment>
<dbReference type="AlphaFoldDB" id="A0AAV8VWL1"/>
<evidence type="ECO:0000256" key="9">
    <source>
        <dbReference type="ARBA" id="ARBA00045241"/>
    </source>
</evidence>
<dbReference type="InterPro" id="IPR020795">
    <property type="entry name" value="ORC3"/>
</dbReference>
<gene>
    <name evidence="13" type="ORF">NQ315_008100</name>
</gene>
<keyword evidence="7" id="KW-0539">Nucleus</keyword>
<dbReference type="Pfam" id="PF19675">
    <property type="entry name" value="ORC3_ins"/>
    <property type="match status" value="1"/>
</dbReference>
<dbReference type="GO" id="GO:0006270">
    <property type="term" value="P:DNA replication initiation"/>
    <property type="evidence" value="ECO:0007669"/>
    <property type="project" value="TreeGrafter"/>
</dbReference>
<feature type="domain" description="Origin recognition complex subunit 3 insertion" evidence="12">
    <location>
        <begin position="347"/>
        <end position="582"/>
    </location>
</feature>
<dbReference type="Pfam" id="PF18137">
    <property type="entry name" value="WHD_ORC"/>
    <property type="match status" value="1"/>
</dbReference>
<feature type="domain" description="Origin recognition complex subunit 3 winged helix C-terminal" evidence="11">
    <location>
        <begin position="593"/>
        <end position="704"/>
    </location>
</feature>
<dbReference type="Pfam" id="PF07034">
    <property type="entry name" value="ORC3_N"/>
    <property type="match status" value="1"/>
</dbReference>
<comment type="caution">
    <text evidence="13">The sequence shown here is derived from an EMBL/GenBank/DDBJ whole genome shotgun (WGS) entry which is preliminary data.</text>
</comment>
<evidence type="ECO:0000256" key="2">
    <source>
        <dbReference type="ARBA" id="ARBA00010977"/>
    </source>
</evidence>
<evidence type="ECO:0000256" key="8">
    <source>
        <dbReference type="ARBA" id="ARBA00026084"/>
    </source>
</evidence>
<evidence type="ECO:0000259" key="12">
    <source>
        <dbReference type="Pfam" id="PF19675"/>
    </source>
</evidence>
<dbReference type="InterPro" id="IPR045663">
    <property type="entry name" value="ORC3_ins"/>
</dbReference>
<evidence type="ECO:0000256" key="7">
    <source>
        <dbReference type="ARBA" id="ARBA00023242"/>
    </source>
</evidence>
<dbReference type="GO" id="GO:0003688">
    <property type="term" value="F:DNA replication origin binding"/>
    <property type="evidence" value="ECO:0007669"/>
    <property type="project" value="TreeGrafter"/>
</dbReference>
<evidence type="ECO:0000259" key="11">
    <source>
        <dbReference type="Pfam" id="PF18137"/>
    </source>
</evidence>
<sequence length="706" mass="81989">MDEKESVSVSKGVFVFRNDFNPPVGKRKKKHIESKRAENAFSKNLWYRSYSTLWNKLEHEIEILNKKIFSSVLNDLVTFIKTSHDTAVEEIPTAALLTGINMPDHRAQFLTLSNQIKETVSPHVACLYSQDCQSIKCLMEHMIRQFINNEVFDIDETEELIESSRYQYKKSQLSLSFLKCWYEDLYKEKPVVSPKKKKTKSIRKILVVIIPDFESFNAQVLQKFILIASCYVKVLPFAFVFGIATQLTTLHTTLPYKVSSKISIRVFNSQPSTIYLNHILENIFFALDCPFQIGGKVFNLFTDIFLFYDLSVKNFLQNIKYAMAEHFSYGNVMALCSYNKKEVEQIVKSFSHEDCESARHLMSFRDLVEKEPYENQIKLLTDDEYFKTVLLAQVNKVAMYIEEFHLFLKCLLILVEDLPKAPLGKNVREMYSLAASTNICKTPEYKECFQLLGFQSKEELSAKISKIIEHVSSYLNNTGRSSKIEYFVNDLQCYLNSINNFNMTEIEDAVLEIEKEDTITVQTDRKQLKEKLLEMTKQATKPMNKYEKTRRDVIECIRHTFGEYLIEPRSLYFHEIFFFDNISIQNYIIGSHRAAIHNALNDPYYYLQCVSCCETQDSSAIKRTMPDICIAYKLHLECGKMINLYDWLQAFLSIVDPSDTADDGKIRVDPKLQARFTQAVAELEYLGFIKSSKRKADHVARLTWGG</sequence>
<dbReference type="PANTHER" id="PTHR12748">
    <property type="entry name" value="ORIGIN RECOGNITION COMPLEX SUBUNIT 3"/>
    <property type="match status" value="1"/>
</dbReference>
<evidence type="ECO:0000256" key="5">
    <source>
        <dbReference type="ARBA" id="ARBA00022705"/>
    </source>
</evidence>
<evidence type="ECO:0000256" key="4">
    <source>
        <dbReference type="ARBA" id="ARBA00022553"/>
    </source>
</evidence>
<keyword evidence="5" id="KW-0235">DNA replication</keyword>
<dbReference type="GO" id="GO:0031261">
    <property type="term" value="C:DNA replication preinitiation complex"/>
    <property type="evidence" value="ECO:0007669"/>
    <property type="project" value="TreeGrafter"/>
</dbReference>
<keyword evidence="4" id="KW-0597">Phosphoprotein</keyword>
<dbReference type="PANTHER" id="PTHR12748:SF0">
    <property type="entry name" value="ORIGIN RECOGNITION COMPLEX SUBUNIT 3"/>
    <property type="match status" value="1"/>
</dbReference>
<evidence type="ECO:0000256" key="1">
    <source>
        <dbReference type="ARBA" id="ARBA00004123"/>
    </source>
</evidence>
<evidence type="ECO:0000313" key="14">
    <source>
        <dbReference type="Proteomes" id="UP001159042"/>
    </source>
</evidence>
<comment type="function">
    <text evidence="9">Component of the origin recognition complex (ORC) that binds origins of replication. DNA-binding is ATP-dependent. The specific DNA sequences that define origins of replication have not been identified yet. ORC is required to assemble the pre-replication complex necessary to initiate DNA replication. Binds histone H3 and H4 trimethylation marks H3K9me3, H3K27me3 and H4K20me3.</text>
</comment>
<dbReference type="InterPro" id="IPR040855">
    <property type="entry name" value="ORC_WH_C"/>
</dbReference>
<keyword evidence="6" id="KW-0238">DNA-binding</keyword>
<comment type="subunit">
    <text evidence="8">Component of ORC, a complex composed of at least 6 subunits: ORC1, ORC2, ORC3, ORC4, ORC5 and ORC6. ORC is regulated in a cell-cycle dependent manner. It is sequentially assembled at the exit from anaphase of mitosis and disassembled as cells enter S phase.</text>
</comment>
<evidence type="ECO:0000313" key="13">
    <source>
        <dbReference type="EMBL" id="KAJ8918404.1"/>
    </source>
</evidence>
<feature type="domain" description="Origin recognition complex subunit 3 N-terminal" evidence="10">
    <location>
        <begin position="6"/>
        <end position="335"/>
    </location>
</feature>
<evidence type="ECO:0000256" key="6">
    <source>
        <dbReference type="ARBA" id="ARBA00023125"/>
    </source>
</evidence>
<dbReference type="CDD" id="cd20704">
    <property type="entry name" value="Orc3"/>
    <property type="match status" value="1"/>
</dbReference>
<proteinExistence type="inferred from homology"/>
<evidence type="ECO:0000256" key="3">
    <source>
        <dbReference type="ARBA" id="ARBA00019085"/>
    </source>
</evidence>
<keyword evidence="14" id="KW-1185">Reference proteome</keyword>
<dbReference type="GO" id="GO:0005664">
    <property type="term" value="C:nuclear origin of replication recognition complex"/>
    <property type="evidence" value="ECO:0007669"/>
    <property type="project" value="InterPro"/>
</dbReference>
<dbReference type="EMBL" id="JANEYG010000026">
    <property type="protein sequence ID" value="KAJ8918404.1"/>
    <property type="molecule type" value="Genomic_DNA"/>
</dbReference>
<dbReference type="Proteomes" id="UP001159042">
    <property type="component" value="Unassembled WGS sequence"/>
</dbReference>
<organism evidence="13 14">
    <name type="scientific">Exocentrus adspersus</name>
    <dbReference type="NCBI Taxonomy" id="1586481"/>
    <lineage>
        <taxon>Eukaryota</taxon>
        <taxon>Metazoa</taxon>
        <taxon>Ecdysozoa</taxon>
        <taxon>Arthropoda</taxon>
        <taxon>Hexapoda</taxon>
        <taxon>Insecta</taxon>
        <taxon>Pterygota</taxon>
        <taxon>Neoptera</taxon>
        <taxon>Endopterygota</taxon>
        <taxon>Coleoptera</taxon>
        <taxon>Polyphaga</taxon>
        <taxon>Cucujiformia</taxon>
        <taxon>Chrysomeloidea</taxon>
        <taxon>Cerambycidae</taxon>
        <taxon>Lamiinae</taxon>
        <taxon>Acanthocinini</taxon>
        <taxon>Exocentrus</taxon>
    </lineage>
</organism>
<protein>
    <recommendedName>
        <fullName evidence="3">Origin recognition complex subunit 3</fullName>
    </recommendedName>
</protein>
<comment type="similarity">
    <text evidence="2">Belongs to the ORC3 family.</text>
</comment>
<name>A0AAV8VWL1_9CUCU</name>